<feature type="region of interest" description="Disordered" evidence="1">
    <location>
        <begin position="116"/>
        <end position="147"/>
    </location>
</feature>
<gene>
    <name evidence="2" type="ORF">NAV_LOCUS162</name>
</gene>
<evidence type="ECO:0000256" key="1">
    <source>
        <dbReference type="SAM" id="MobiDB-lite"/>
    </source>
</evidence>
<protein>
    <submittedName>
        <fullName evidence="2">Uncharacterized protein</fullName>
    </submittedName>
</protein>
<accession>A0A498S814</accession>
<organism evidence="2 3">
    <name type="scientific">Acanthocheilonema viteae</name>
    <name type="common">Filarial nematode worm</name>
    <name type="synonym">Dipetalonema viteae</name>
    <dbReference type="NCBI Taxonomy" id="6277"/>
    <lineage>
        <taxon>Eukaryota</taxon>
        <taxon>Metazoa</taxon>
        <taxon>Ecdysozoa</taxon>
        <taxon>Nematoda</taxon>
        <taxon>Chromadorea</taxon>
        <taxon>Rhabditida</taxon>
        <taxon>Spirurina</taxon>
        <taxon>Spiruromorpha</taxon>
        <taxon>Filarioidea</taxon>
        <taxon>Onchocercidae</taxon>
        <taxon>Acanthocheilonema</taxon>
    </lineage>
</organism>
<evidence type="ECO:0000313" key="2">
    <source>
        <dbReference type="EMBL" id="VBB25332.1"/>
    </source>
</evidence>
<evidence type="ECO:0000313" key="3">
    <source>
        <dbReference type="Proteomes" id="UP000276991"/>
    </source>
</evidence>
<keyword evidence="3" id="KW-1185">Reference proteome</keyword>
<sequence>MFHVRDTIRQYITSRNIIIVLKIATKQQPLRTCAAPAPPQTPNKTAIETFKEKTPEHSLKAPTQSDVTVKMISLQATQPDTAKRENKGEKLWINKTQSETDFEDISLVTSIMIDKTQASISQRVDDSADTGEYVDDLPEEHEQSSSE</sequence>
<feature type="compositionally biased region" description="Acidic residues" evidence="1">
    <location>
        <begin position="127"/>
        <end position="139"/>
    </location>
</feature>
<dbReference type="Proteomes" id="UP000276991">
    <property type="component" value="Unassembled WGS sequence"/>
</dbReference>
<name>A0A498S814_ACAVI</name>
<proteinExistence type="predicted"/>
<reference evidence="2 3" key="1">
    <citation type="submission" date="2018-08" db="EMBL/GenBank/DDBJ databases">
        <authorList>
            <person name="Laetsch R D."/>
            <person name="Stevens L."/>
            <person name="Kumar S."/>
            <person name="Blaxter L. M."/>
        </authorList>
    </citation>
    <scope>NUCLEOTIDE SEQUENCE [LARGE SCALE GENOMIC DNA]</scope>
</reference>
<dbReference type="OrthoDB" id="5852399at2759"/>
<dbReference type="AlphaFoldDB" id="A0A498S814"/>
<dbReference type="EMBL" id="UPTC01000009">
    <property type="protein sequence ID" value="VBB25332.1"/>
    <property type="molecule type" value="Genomic_DNA"/>
</dbReference>